<feature type="transmembrane region" description="Helical" evidence="6">
    <location>
        <begin position="345"/>
        <end position="367"/>
    </location>
</feature>
<dbReference type="PRINTS" id="PR01035">
    <property type="entry name" value="TCRTETA"/>
</dbReference>
<evidence type="ECO:0000256" key="1">
    <source>
        <dbReference type="ARBA" id="ARBA00004141"/>
    </source>
</evidence>
<dbReference type="InterPro" id="IPR020846">
    <property type="entry name" value="MFS_dom"/>
</dbReference>
<feature type="transmembrane region" description="Helical" evidence="6">
    <location>
        <begin position="256"/>
        <end position="274"/>
    </location>
</feature>
<dbReference type="Gene3D" id="1.20.1250.20">
    <property type="entry name" value="MFS general substrate transporter like domains"/>
    <property type="match status" value="2"/>
</dbReference>
<protein>
    <submittedName>
        <fullName evidence="8">Unannotated protein</fullName>
    </submittedName>
</protein>
<feature type="transmembrane region" description="Helical" evidence="6">
    <location>
        <begin position="174"/>
        <end position="194"/>
    </location>
</feature>
<dbReference type="PANTHER" id="PTHR23506:SF23">
    <property type="entry name" value="GH10249P"/>
    <property type="match status" value="1"/>
</dbReference>
<name>A0A6J6AEH8_9ZZZZ</name>
<dbReference type="Pfam" id="PF07690">
    <property type="entry name" value="MFS_1"/>
    <property type="match status" value="1"/>
</dbReference>
<feature type="transmembrane region" description="Helical" evidence="6">
    <location>
        <begin position="373"/>
        <end position="392"/>
    </location>
</feature>
<feature type="transmembrane region" description="Helical" evidence="6">
    <location>
        <begin position="286"/>
        <end position="306"/>
    </location>
</feature>
<evidence type="ECO:0000256" key="2">
    <source>
        <dbReference type="ARBA" id="ARBA00022448"/>
    </source>
</evidence>
<dbReference type="PROSITE" id="PS50850">
    <property type="entry name" value="MFS"/>
    <property type="match status" value="1"/>
</dbReference>
<comment type="subcellular location">
    <subcellularLocation>
        <location evidence="1">Membrane</location>
        <topology evidence="1">Multi-pass membrane protein</topology>
    </subcellularLocation>
</comment>
<dbReference type="EMBL" id="CAESPC010000117">
    <property type="protein sequence ID" value="CAB4367131.1"/>
    <property type="molecule type" value="Genomic_DNA"/>
</dbReference>
<evidence type="ECO:0000259" key="7">
    <source>
        <dbReference type="PROSITE" id="PS50850"/>
    </source>
</evidence>
<feature type="transmembrane region" description="Helical" evidence="6">
    <location>
        <begin position="20"/>
        <end position="41"/>
    </location>
</feature>
<dbReference type="SUPFAM" id="SSF103473">
    <property type="entry name" value="MFS general substrate transporter"/>
    <property type="match status" value="1"/>
</dbReference>
<evidence type="ECO:0000313" key="8">
    <source>
        <dbReference type="EMBL" id="CAB4367131.1"/>
    </source>
</evidence>
<dbReference type="PANTHER" id="PTHR23506">
    <property type="entry name" value="GH10249P"/>
    <property type="match status" value="1"/>
</dbReference>
<evidence type="ECO:0000256" key="5">
    <source>
        <dbReference type="ARBA" id="ARBA00023136"/>
    </source>
</evidence>
<accession>A0A6J6AEH8</accession>
<feature type="domain" description="Major facilitator superfamily (MFS) profile" evidence="7">
    <location>
        <begin position="19"/>
        <end position="399"/>
    </location>
</feature>
<dbReference type="InterPro" id="IPR000109">
    <property type="entry name" value="POT_fam"/>
</dbReference>
<sequence>MVKKLTAKFTNPFAEFPREVGVLVFASFFVAVGFGIISPTLPLFARSFGVNNAQVGAILSAFAFARFATGLISGKLVDHFGERLVYSFGIGFVSLTSFAAGMAQNYSQLLIFRAVGGFGSSMFSVAAGSILLRAVDDDHRARAQSLYNGSFLVGMMAGPVVGGALSGISLRAPLLIYGFLLIGASTSGAVLLRNSKLAAKPNAKQERETITIKSALALSPYRSALIISFITSWVLFGMSRSILPLFMVEEIKVTPSFMGLGFTITTIINGLFLLRAGKLSDLNGRRYSAVIGTSFVTLFIFAIAFTTKPWEFLAASVIVGFGGAFLSTTPSSIVGDVLEGKGGQVIGLFQMSGDAGAMVAPIILGFIADHYGFRPAFLVSAVLMSFAILVATKLPETRASHLGQSRK</sequence>
<dbReference type="Pfam" id="PF00854">
    <property type="entry name" value="PTR2"/>
    <property type="match status" value="1"/>
</dbReference>
<keyword evidence="3 6" id="KW-0812">Transmembrane</keyword>
<feature type="transmembrane region" description="Helical" evidence="6">
    <location>
        <begin position="215"/>
        <end position="236"/>
    </location>
</feature>
<feature type="transmembrane region" description="Helical" evidence="6">
    <location>
        <begin position="312"/>
        <end position="333"/>
    </location>
</feature>
<dbReference type="GO" id="GO:0016020">
    <property type="term" value="C:membrane"/>
    <property type="evidence" value="ECO:0007669"/>
    <property type="project" value="UniProtKB-SubCell"/>
</dbReference>
<feature type="transmembrane region" description="Helical" evidence="6">
    <location>
        <begin position="146"/>
        <end position="168"/>
    </location>
</feature>
<dbReference type="InterPro" id="IPR001958">
    <property type="entry name" value="Tet-R_TetA/multi-R_MdtG-like"/>
</dbReference>
<dbReference type="InterPro" id="IPR011701">
    <property type="entry name" value="MFS"/>
</dbReference>
<evidence type="ECO:0000256" key="3">
    <source>
        <dbReference type="ARBA" id="ARBA00022692"/>
    </source>
</evidence>
<keyword evidence="4 6" id="KW-1133">Transmembrane helix</keyword>
<dbReference type="InterPro" id="IPR050930">
    <property type="entry name" value="MFS_Vesicular_Transporter"/>
</dbReference>
<feature type="transmembrane region" description="Helical" evidence="6">
    <location>
        <begin position="53"/>
        <end position="72"/>
    </location>
</feature>
<evidence type="ECO:0000256" key="6">
    <source>
        <dbReference type="SAM" id="Phobius"/>
    </source>
</evidence>
<keyword evidence="5 6" id="KW-0472">Membrane</keyword>
<keyword evidence="2" id="KW-0813">Transport</keyword>
<dbReference type="GO" id="GO:0022857">
    <property type="term" value="F:transmembrane transporter activity"/>
    <property type="evidence" value="ECO:0007669"/>
    <property type="project" value="InterPro"/>
</dbReference>
<proteinExistence type="predicted"/>
<feature type="transmembrane region" description="Helical" evidence="6">
    <location>
        <begin position="110"/>
        <end position="134"/>
    </location>
</feature>
<evidence type="ECO:0000256" key="4">
    <source>
        <dbReference type="ARBA" id="ARBA00022989"/>
    </source>
</evidence>
<dbReference type="InterPro" id="IPR036259">
    <property type="entry name" value="MFS_trans_sf"/>
</dbReference>
<reference evidence="8" key="1">
    <citation type="submission" date="2020-05" db="EMBL/GenBank/DDBJ databases">
        <authorList>
            <person name="Chiriac C."/>
            <person name="Salcher M."/>
            <person name="Ghai R."/>
            <person name="Kavagutti S V."/>
        </authorList>
    </citation>
    <scope>NUCLEOTIDE SEQUENCE</scope>
</reference>
<dbReference type="AlphaFoldDB" id="A0A6J6AEH8"/>
<gene>
    <name evidence="8" type="ORF">UFOPK4180_00732</name>
</gene>
<dbReference type="CDD" id="cd17325">
    <property type="entry name" value="MFS_MdtG_SLC18_like"/>
    <property type="match status" value="1"/>
</dbReference>
<organism evidence="8">
    <name type="scientific">freshwater metagenome</name>
    <dbReference type="NCBI Taxonomy" id="449393"/>
    <lineage>
        <taxon>unclassified sequences</taxon>
        <taxon>metagenomes</taxon>
        <taxon>ecological metagenomes</taxon>
    </lineage>
</organism>
<feature type="transmembrane region" description="Helical" evidence="6">
    <location>
        <begin position="84"/>
        <end position="104"/>
    </location>
</feature>